<dbReference type="EMBL" id="GBRH01241127">
    <property type="protein sequence ID" value="JAD56768.1"/>
    <property type="molecule type" value="Transcribed_RNA"/>
</dbReference>
<protein>
    <submittedName>
        <fullName evidence="1">Uncharacterized protein</fullName>
    </submittedName>
</protein>
<organism evidence="1">
    <name type="scientific">Arundo donax</name>
    <name type="common">Giant reed</name>
    <name type="synonym">Donax arundinaceus</name>
    <dbReference type="NCBI Taxonomy" id="35708"/>
    <lineage>
        <taxon>Eukaryota</taxon>
        <taxon>Viridiplantae</taxon>
        <taxon>Streptophyta</taxon>
        <taxon>Embryophyta</taxon>
        <taxon>Tracheophyta</taxon>
        <taxon>Spermatophyta</taxon>
        <taxon>Magnoliopsida</taxon>
        <taxon>Liliopsida</taxon>
        <taxon>Poales</taxon>
        <taxon>Poaceae</taxon>
        <taxon>PACMAD clade</taxon>
        <taxon>Arundinoideae</taxon>
        <taxon>Arundineae</taxon>
        <taxon>Arundo</taxon>
    </lineage>
</organism>
<name>A0A0A9B3P9_ARUDO</name>
<dbReference type="AlphaFoldDB" id="A0A0A9B3P9"/>
<proteinExistence type="predicted"/>
<reference evidence="1" key="1">
    <citation type="submission" date="2014-09" db="EMBL/GenBank/DDBJ databases">
        <authorList>
            <person name="Magalhaes I.L.F."/>
            <person name="Oliveira U."/>
            <person name="Santos F.R."/>
            <person name="Vidigal T.H.D.A."/>
            <person name="Brescovit A.D."/>
            <person name="Santos A.J."/>
        </authorList>
    </citation>
    <scope>NUCLEOTIDE SEQUENCE</scope>
    <source>
        <tissue evidence="1">Shoot tissue taken approximately 20 cm above the soil surface</tissue>
    </source>
</reference>
<sequence length="61" mass="6829">MDMITSPHREKEEDWVGSALGVIMRWMVRQRARSLPPSGAARRGGVWDVDTGGACVCWLRS</sequence>
<evidence type="ECO:0000313" key="1">
    <source>
        <dbReference type="EMBL" id="JAD56768.1"/>
    </source>
</evidence>
<reference evidence="1" key="2">
    <citation type="journal article" date="2015" name="Data Brief">
        <title>Shoot transcriptome of the giant reed, Arundo donax.</title>
        <authorList>
            <person name="Barrero R.A."/>
            <person name="Guerrero F.D."/>
            <person name="Moolhuijzen P."/>
            <person name="Goolsby J.A."/>
            <person name="Tidwell J."/>
            <person name="Bellgard S.E."/>
            <person name="Bellgard M.I."/>
        </authorList>
    </citation>
    <scope>NUCLEOTIDE SEQUENCE</scope>
    <source>
        <tissue evidence="1">Shoot tissue taken approximately 20 cm above the soil surface</tissue>
    </source>
</reference>
<accession>A0A0A9B3P9</accession>